<comment type="similarity">
    <text evidence="2">Belongs to the class-I pyridoxal-phosphate-dependent aminotransferase family.</text>
</comment>
<dbReference type="InterPro" id="IPR015422">
    <property type="entry name" value="PyrdxlP-dep_Trfase_small"/>
</dbReference>
<accession>A0A8H3GP05</accession>
<evidence type="ECO:0000256" key="1">
    <source>
        <dbReference type="ARBA" id="ARBA00001933"/>
    </source>
</evidence>
<keyword evidence="3" id="KW-0032">Aminotransferase</keyword>
<evidence type="ECO:0000256" key="2">
    <source>
        <dbReference type="ARBA" id="ARBA00007441"/>
    </source>
</evidence>
<evidence type="ECO:0000256" key="3">
    <source>
        <dbReference type="ARBA" id="ARBA00022576"/>
    </source>
</evidence>
<name>A0A8H3GP05_9AGAM</name>
<dbReference type="GO" id="GO:0030170">
    <property type="term" value="F:pyridoxal phosphate binding"/>
    <property type="evidence" value="ECO:0007669"/>
    <property type="project" value="InterPro"/>
</dbReference>
<keyword evidence="4" id="KW-0808">Transferase</keyword>
<dbReference type="EMBL" id="CAJMWZ010002864">
    <property type="protein sequence ID" value="CAE6464522.1"/>
    <property type="molecule type" value="Genomic_DNA"/>
</dbReference>
<dbReference type="InterPro" id="IPR050596">
    <property type="entry name" value="AspAT/PAT-like"/>
</dbReference>
<feature type="non-terminal residue" evidence="7">
    <location>
        <position position="1"/>
    </location>
</feature>
<dbReference type="GO" id="GO:0006520">
    <property type="term" value="P:amino acid metabolic process"/>
    <property type="evidence" value="ECO:0007669"/>
    <property type="project" value="InterPro"/>
</dbReference>
<dbReference type="Gene3D" id="3.90.1150.10">
    <property type="entry name" value="Aspartate Aminotransferase, domain 1"/>
    <property type="match status" value="1"/>
</dbReference>
<gene>
    <name evidence="7" type="ORF">RDB_LOCUS55446</name>
</gene>
<reference evidence="7" key="1">
    <citation type="submission" date="2021-01" db="EMBL/GenBank/DDBJ databases">
        <authorList>
            <person name="Kaushik A."/>
        </authorList>
    </citation>
    <scope>NUCLEOTIDE SEQUENCE</scope>
    <source>
        <strain evidence="7">Type strain: AG8-Rh-89/</strain>
    </source>
</reference>
<feature type="domain" description="Aminotransferase class I/classII large" evidence="6">
    <location>
        <begin position="28"/>
        <end position="135"/>
    </location>
</feature>
<sequence length="152" mass="17237">MVGQITRKAAACRNSSSRSRACQEGKGQFLALQKHFRAKRDHVLKRLEKLGLQVSIPPEATFYIWLDLRALPAPLNDGLTFFEELLKEKTIVVPGIFFEINPSSRRDLFSSPFHHFVRISYGPPLEDLNKGLDAIERVFRRAKREGMGSVGV</sequence>
<dbReference type="GO" id="GO:0008483">
    <property type="term" value="F:transaminase activity"/>
    <property type="evidence" value="ECO:0007669"/>
    <property type="project" value="UniProtKB-KW"/>
</dbReference>
<dbReference type="SUPFAM" id="SSF53383">
    <property type="entry name" value="PLP-dependent transferases"/>
    <property type="match status" value="1"/>
</dbReference>
<proteinExistence type="inferred from homology"/>
<organism evidence="7 8">
    <name type="scientific">Rhizoctonia solani</name>
    <dbReference type="NCBI Taxonomy" id="456999"/>
    <lineage>
        <taxon>Eukaryota</taxon>
        <taxon>Fungi</taxon>
        <taxon>Dikarya</taxon>
        <taxon>Basidiomycota</taxon>
        <taxon>Agaricomycotina</taxon>
        <taxon>Agaricomycetes</taxon>
        <taxon>Cantharellales</taxon>
        <taxon>Ceratobasidiaceae</taxon>
        <taxon>Rhizoctonia</taxon>
    </lineage>
</organism>
<protein>
    <recommendedName>
        <fullName evidence="6">Aminotransferase class I/classII large domain-containing protein</fullName>
    </recommendedName>
</protein>
<evidence type="ECO:0000313" key="8">
    <source>
        <dbReference type="Proteomes" id="UP000663850"/>
    </source>
</evidence>
<evidence type="ECO:0000313" key="7">
    <source>
        <dbReference type="EMBL" id="CAE6464522.1"/>
    </source>
</evidence>
<dbReference type="Proteomes" id="UP000663850">
    <property type="component" value="Unassembled WGS sequence"/>
</dbReference>
<dbReference type="PANTHER" id="PTHR46383:SF1">
    <property type="entry name" value="ASPARTATE AMINOTRANSFERASE"/>
    <property type="match status" value="1"/>
</dbReference>
<evidence type="ECO:0000256" key="4">
    <source>
        <dbReference type="ARBA" id="ARBA00022679"/>
    </source>
</evidence>
<dbReference type="InterPro" id="IPR015424">
    <property type="entry name" value="PyrdxlP-dep_Trfase"/>
</dbReference>
<comment type="caution">
    <text evidence="7">The sequence shown here is derived from an EMBL/GenBank/DDBJ whole genome shotgun (WGS) entry which is preliminary data.</text>
</comment>
<comment type="cofactor">
    <cofactor evidence="1">
        <name>pyridoxal 5'-phosphate</name>
        <dbReference type="ChEBI" id="CHEBI:597326"/>
    </cofactor>
</comment>
<evidence type="ECO:0000256" key="5">
    <source>
        <dbReference type="ARBA" id="ARBA00022898"/>
    </source>
</evidence>
<keyword evidence="5" id="KW-0663">Pyridoxal phosphate</keyword>
<dbReference type="InterPro" id="IPR004839">
    <property type="entry name" value="Aminotransferase_I/II_large"/>
</dbReference>
<dbReference type="Pfam" id="PF00155">
    <property type="entry name" value="Aminotran_1_2"/>
    <property type="match status" value="1"/>
</dbReference>
<dbReference type="AlphaFoldDB" id="A0A8H3GP05"/>
<evidence type="ECO:0000259" key="6">
    <source>
        <dbReference type="Pfam" id="PF00155"/>
    </source>
</evidence>
<dbReference type="PANTHER" id="PTHR46383">
    <property type="entry name" value="ASPARTATE AMINOTRANSFERASE"/>
    <property type="match status" value="1"/>
</dbReference>